<dbReference type="RefSeq" id="WP_047927112.1">
    <property type="nucleotide sequence ID" value="NZ_CP013786.1"/>
</dbReference>
<reference evidence="1 2" key="1">
    <citation type="journal article" date="2014" name="Genome Announc.">
        <title>Comparative Genome Analysis of Two Isolates of the Fish Pathogen Piscirickettsia salmonis from Different Hosts Reveals Major Differences in Virulence-Associated Secretion Systems.</title>
        <authorList>
            <person name="Bohle H."/>
            <person name="Henriquez P."/>
            <person name="Grothusen H."/>
            <person name="Navas E."/>
            <person name="Sandoval A."/>
            <person name="Bustamante F."/>
            <person name="Bustos P."/>
            <person name="Mancilla M."/>
        </authorList>
    </citation>
    <scope>NUCLEOTIDE SEQUENCE [LARGE SCALE GENOMIC DNA]</scope>
    <source>
        <strain evidence="2">B1-32597</strain>
    </source>
</reference>
<dbReference type="EMBL" id="CP012508">
    <property type="protein sequence ID" value="ALB21238.1"/>
    <property type="molecule type" value="Genomic_DNA"/>
</dbReference>
<evidence type="ECO:0000313" key="2">
    <source>
        <dbReference type="Proteomes" id="UP000029558"/>
    </source>
</evidence>
<protein>
    <submittedName>
        <fullName evidence="1">Membrane protein</fullName>
    </submittedName>
</protein>
<gene>
    <name evidence="1" type="ORF">KU39_50</name>
</gene>
<dbReference type="Proteomes" id="UP000029558">
    <property type="component" value="Chromosome"/>
</dbReference>
<organism evidence="1 2">
    <name type="scientific">Piscirickettsia salmonis</name>
    <dbReference type="NCBI Taxonomy" id="1238"/>
    <lineage>
        <taxon>Bacteria</taxon>
        <taxon>Pseudomonadati</taxon>
        <taxon>Pseudomonadota</taxon>
        <taxon>Gammaproteobacteria</taxon>
        <taxon>Thiotrichales</taxon>
        <taxon>Piscirickettsiaceae</taxon>
        <taxon>Piscirickettsia</taxon>
    </lineage>
</organism>
<name>A0A1L6THJ9_PISSA</name>
<sequence length="108" mass="12371">MWLITNLLNIDAIKLPAQIGYIALDLTVITASILTVIAISFKNAKIGIYAAIFSVLSIISYIPGLMYDYYYIYTPLWQMASYIIFASLVTFNSIWCIYFIVKMKYNKT</sequence>
<accession>A0A1L6THJ9</accession>
<proteinExistence type="predicted"/>
<evidence type="ECO:0000313" key="1">
    <source>
        <dbReference type="EMBL" id="ALB21238.1"/>
    </source>
</evidence>
<dbReference type="AlphaFoldDB" id="A0A1L6THJ9"/>